<dbReference type="Proteomes" id="UP001596408">
    <property type="component" value="Unassembled WGS sequence"/>
</dbReference>
<feature type="active site" description="Proton acceptor" evidence="7 9">
    <location>
        <position position="339"/>
    </location>
</feature>
<accession>A0ABD5TVR5</accession>
<dbReference type="CDD" id="cd06572">
    <property type="entry name" value="Histidinol_dh"/>
    <property type="match status" value="1"/>
</dbReference>
<comment type="function">
    <text evidence="7 8">Catalyzes the sequential NAD-dependent oxidations of L-histidinol to L-histidinaldehyde and then to L-histidine.</text>
</comment>
<evidence type="ECO:0000256" key="7">
    <source>
        <dbReference type="HAMAP-Rule" id="MF_01024"/>
    </source>
</evidence>
<dbReference type="AlphaFoldDB" id="A0ABD5TVR5"/>
<feature type="binding site" evidence="7 11">
    <location>
        <position position="427"/>
    </location>
    <ligand>
        <name>substrate</name>
    </ligand>
</feature>
<evidence type="ECO:0000256" key="2">
    <source>
        <dbReference type="ARBA" id="ARBA00016531"/>
    </source>
</evidence>
<keyword evidence="6 7" id="KW-0368">Histidine biosynthesis</keyword>
<dbReference type="InterPro" id="IPR022695">
    <property type="entry name" value="Histidinol_DH_monofunct"/>
</dbReference>
<feature type="binding site" evidence="7 11">
    <location>
        <position position="248"/>
    </location>
    <ligand>
        <name>substrate</name>
    </ligand>
</feature>
<feature type="binding site" evidence="7 11">
    <location>
        <position position="373"/>
    </location>
    <ligand>
        <name>substrate</name>
    </ligand>
</feature>
<dbReference type="RefSeq" id="WP_379693856.1">
    <property type="nucleotide sequence ID" value="NZ_JBHSXH010000009.1"/>
</dbReference>
<feature type="binding site" evidence="7 11">
    <location>
        <position position="432"/>
    </location>
    <ligand>
        <name>substrate</name>
    </ligand>
</feature>
<gene>
    <name evidence="7 15" type="primary">hisD</name>
    <name evidence="15" type="ORF">ACFQEV_06545</name>
</gene>
<evidence type="ECO:0000256" key="5">
    <source>
        <dbReference type="ARBA" id="ARBA00023002"/>
    </source>
</evidence>
<dbReference type="EMBL" id="JBHSXH010000009">
    <property type="protein sequence ID" value="MFC6824656.1"/>
    <property type="molecule type" value="Genomic_DNA"/>
</dbReference>
<dbReference type="SUPFAM" id="SSF53720">
    <property type="entry name" value="ALDH-like"/>
    <property type="match status" value="1"/>
</dbReference>
<evidence type="ECO:0000256" key="4">
    <source>
        <dbReference type="ARBA" id="ARBA00022833"/>
    </source>
</evidence>
<keyword evidence="16" id="KW-1185">Reference proteome</keyword>
<evidence type="ECO:0000256" key="14">
    <source>
        <dbReference type="SAM" id="MobiDB-lite"/>
    </source>
</evidence>
<reference evidence="15 16" key="1">
    <citation type="journal article" date="2019" name="Int. J. Syst. Evol. Microbiol.">
        <title>The Global Catalogue of Microorganisms (GCM) 10K type strain sequencing project: providing services to taxonomists for standard genome sequencing and annotation.</title>
        <authorList>
            <consortium name="The Broad Institute Genomics Platform"/>
            <consortium name="The Broad Institute Genome Sequencing Center for Infectious Disease"/>
            <person name="Wu L."/>
            <person name="Ma J."/>
        </authorList>
    </citation>
    <scope>NUCLEOTIDE SEQUENCE [LARGE SCALE GENOMIC DNA]</scope>
    <source>
        <strain evidence="15 16">YIM 94188</strain>
    </source>
</reference>
<comment type="cofactor">
    <cofactor evidence="7 12">
        <name>Zn(2+)</name>
        <dbReference type="ChEBI" id="CHEBI:29105"/>
    </cofactor>
    <text evidence="7 12">Binds 1 zinc ion per subunit.</text>
</comment>
<organism evidence="15 16">
    <name type="scientific">Halopelagius fulvigenes</name>
    <dbReference type="NCBI Taxonomy" id="1198324"/>
    <lineage>
        <taxon>Archaea</taxon>
        <taxon>Methanobacteriati</taxon>
        <taxon>Methanobacteriota</taxon>
        <taxon>Stenosarchaea group</taxon>
        <taxon>Halobacteria</taxon>
        <taxon>Halobacteriales</taxon>
        <taxon>Haloferacaceae</taxon>
    </lineage>
</organism>
<keyword evidence="4 7" id="KW-0862">Zinc</keyword>
<dbReference type="GO" id="GO:0004399">
    <property type="term" value="F:histidinol dehydrogenase activity"/>
    <property type="evidence" value="ECO:0007669"/>
    <property type="project" value="UniProtKB-UniRule"/>
</dbReference>
<dbReference type="Pfam" id="PF00815">
    <property type="entry name" value="Histidinol_dh"/>
    <property type="match status" value="1"/>
</dbReference>
<evidence type="ECO:0000256" key="10">
    <source>
        <dbReference type="PIRSR" id="PIRSR000099-2"/>
    </source>
</evidence>
<feature type="binding site" evidence="7 11">
    <location>
        <position position="270"/>
    </location>
    <ligand>
        <name>substrate</name>
    </ligand>
</feature>
<dbReference type="Gene3D" id="3.40.50.1980">
    <property type="entry name" value="Nitrogenase molybdenum iron protein domain"/>
    <property type="match status" value="2"/>
</dbReference>
<feature type="binding site" evidence="7 10">
    <location>
        <position position="142"/>
    </location>
    <ligand>
        <name>NAD(+)</name>
        <dbReference type="ChEBI" id="CHEBI:57540"/>
    </ligand>
</feature>
<evidence type="ECO:0000256" key="8">
    <source>
        <dbReference type="PIRNR" id="PIRNR000099"/>
    </source>
</evidence>
<dbReference type="NCBIfam" id="TIGR00069">
    <property type="entry name" value="hisD"/>
    <property type="match status" value="1"/>
</dbReference>
<keyword evidence="7 8" id="KW-0028">Amino-acid biosynthesis</keyword>
<keyword evidence="3 7" id="KW-0479">Metal-binding</keyword>
<feature type="binding site" evidence="7 12">
    <location>
        <position position="273"/>
    </location>
    <ligand>
        <name>Zn(2+)</name>
        <dbReference type="ChEBI" id="CHEBI:29105"/>
    </ligand>
</feature>
<evidence type="ECO:0000256" key="3">
    <source>
        <dbReference type="ARBA" id="ARBA00022723"/>
    </source>
</evidence>
<evidence type="ECO:0000256" key="1">
    <source>
        <dbReference type="ARBA" id="ARBA00010178"/>
    </source>
</evidence>
<dbReference type="PROSITE" id="PS00611">
    <property type="entry name" value="HISOL_DEHYDROGENASE"/>
    <property type="match status" value="1"/>
</dbReference>
<evidence type="ECO:0000256" key="12">
    <source>
        <dbReference type="PIRSR" id="PIRSR000099-4"/>
    </source>
</evidence>
<feature type="binding site" evidence="7 12">
    <location>
        <position position="373"/>
    </location>
    <ligand>
        <name>Zn(2+)</name>
        <dbReference type="ChEBI" id="CHEBI:29105"/>
    </ligand>
</feature>
<feature type="binding site" evidence="7 10">
    <location>
        <position position="202"/>
    </location>
    <ligand>
        <name>NAD(+)</name>
        <dbReference type="ChEBI" id="CHEBI:57540"/>
    </ligand>
</feature>
<evidence type="ECO:0000313" key="16">
    <source>
        <dbReference type="Proteomes" id="UP001596408"/>
    </source>
</evidence>
<dbReference type="PANTHER" id="PTHR21256">
    <property type="entry name" value="HISTIDINOL DEHYDROGENASE HDH"/>
    <property type="match status" value="1"/>
</dbReference>
<dbReference type="EC" id="1.1.1.23" evidence="7 8"/>
<dbReference type="GO" id="GO:0000105">
    <property type="term" value="P:L-histidine biosynthetic process"/>
    <property type="evidence" value="ECO:0007669"/>
    <property type="project" value="UniProtKB-UniRule"/>
</dbReference>
<feature type="active site" description="Proton acceptor" evidence="7 9">
    <location>
        <position position="340"/>
    </location>
</feature>
<dbReference type="FunFam" id="3.40.50.1980:FF:000001">
    <property type="entry name" value="Histidinol dehydrogenase"/>
    <property type="match status" value="1"/>
</dbReference>
<feature type="binding site" evidence="7 12">
    <location>
        <position position="432"/>
    </location>
    <ligand>
        <name>Zn(2+)</name>
        <dbReference type="ChEBI" id="CHEBI:29105"/>
    </ligand>
</feature>
<feature type="binding site" evidence="7 10">
    <location>
        <position position="225"/>
    </location>
    <ligand>
        <name>NAD(+)</name>
        <dbReference type="ChEBI" id="CHEBI:57540"/>
    </ligand>
</feature>
<feature type="binding site" evidence="7 12">
    <location>
        <position position="270"/>
    </location>
    <ligand>
        <name>Zn(2+)</name>
        <dbReference type="ChEBI" id="CHEBI:29105"/>
    </ligand>
</feature>
<dbReference type="InterPro" id="IPR012131">
    <property type="entry name" value="Hstdl_DH"/>
</dbReference>
<comment type="pathway">
    <text evidence="7 8">Amino-acid biosynthesis; L-histidine biosynthesis; L-histidine from 5-phospho-alpha-D-ribose 1-diphosphate: step 9/9.</text>
</comment>
<feature type="compositionally biased region" description="Basic and acidic residues" evidence="14">
    <location>
        <begin position="97"/>
        <end position="111"/>
    </location>
</feature>
<dbReference type="HAMAP" id="MF_01024">
    <property type="entry name" value="HisD"/>
    <property type="match status" value="1"/>
</dbReference>
<feature type="binding site" evidence="7 11">
    <location>
        <position position="273"/>
    </location>
    <ligand>
        <name>substrate</name>
    </ligand>
</feature>
<dbReference type="InterPro" id="IPR016161">
    <property type="entry name" value="Ald_DH/histidinol_DH"/>
</dbReference>
<name>A0ABD5TVR5_9EURY</name>
<dbReference type="PANTHER" id="PTHR21256:SF2">
    <property type="entry name" value="HISTIDINE BIOSYNTHESIS TRIFUNCTIONAL PROTEIN"/>
    <property type="match status" value="1"/>
</dbReference>
<dbReference type="GO" id="GO:0008270">
    <property type="term" value="F:zinc ion binding"/>
    <property type="evidence" value="ECO:0007669"/>
    <property type="project" value="UniProtKB-UniRule"/>
</dbReference>
<feature type="region of interest" description="Disordered" evidence="14">
    <location>
        <begin position="97"/>
        <end position="129"/>
    </location>
</feature>
<evidence type="ECO:0000256" key="6">
    <source>
        <dbReference type="ARBA" id="ARBA00023102"/>
    </source>
</evidence>
<comment type="caution">
    <text evidence="15">The sequence shown here is derived from an EMBL/GenBank/DDBJ whole genome shotgun (WGS) entry which is preliminary data.</text>
</comment>
<proteinExistence type="inferred from homology"/>
<dbReference type="PIRSF" id="PIRSF000099">
    <property type="entry name" value="Histidinol_dh"/>
    <property type="match status" value="1"/>
</dbReference>
<dbReference type="InterPro" id="IPR001692">
    <property type="entry name" value="Histidinol_DH_CS"/>
</dbReference>
<protein>
    <recommendedName>
        <fullName evidence="2 7">Histidinol dehydrogenase</fullName>
        <shortName evidence="7 8">HDH</shortName>
        <ecNumber evidence="7 8">1.1.1.23</ecNumber>
    </recommendedName>
</protein>
<sequence length="448" mass="47172">MNLDVREVAELSPDERASLFERDAGVADVRGDVRDIVSRVREEGDVAVREFCREFDGVEVGNIDVTDAAERAFDEIDDDVREAIETAAENVREFHERQMPEDWRESFESRVSDANATSEEQRSSGSRELGRRFRPLERVGVYVPGGTAAYPSSVLMGVIPAKVAGVEHVAVATPPAEPIHPVTLAAVHVADADAVYSVGGAQAVSALAYGTETVKAVQKVVGPGNRWVTAAKAEVRGDVDIDFLAGPSEILVVADETANPEYVAADLVAQAEHDPNASVVAVTADAELAAEIADAAAARAADAERADVVEDALSNDASGVLLARSMSEAVLFAEEYAAEHLSIQADDDEALLDRISNAGSVFLGPYTPVAAGDYASGTNHVLPTSGGAKRYGGLSVDTFLRSSTVQRLDEDALSDLSPTITTLAEAEGLGAHAESVRTRLGDDSGAGE</sequence>
<evidence type="ECO:0000313" key="15">
    <source>
        <dbReference type="EMBL" id="MFC6824656.1"/>
    </source>
</evidence>
<feature type="compositionally biased region" description="Polar residues" evidence="14">
    <location>
        <begin position="112"/>
        <end position="126"/>
    </location>
</feature>
<feature type="binding site" evidence="7 11">
    <location>
        <position position="340"/>
    </location>
    <ligand>
        <name>substrate</name>
    </ligand>
</feature>
<comment type="catalytic activity">
    <reaction evidence="7 8">
        <text>L-histidinol + 2 NAD(+) + H2O = L-histidine + 2 NADH + 3 H(+)</text>
        <dbReference type="Rhea" id="RHEA:20641"/>
        <dbReference type="ChEBI" id="CHEBI:15377"/>
        <dbReference type="ChEBI" id="CHEBI:15378"/>
        <dbReference type="ChEBI" id="CHEBI:57540"/>
        <dbReference type="ChEBI" id="CHEBI:57595"/>
        <dbReference type="ChEBI" id="CHEBI:57699"/>
        <dbReference type="ChEBI" id="CHEBI:57945"/>
        <dbReference type="EC" id="1.1.1.23"/>
    </reaction>
</comment>
<keyword evidence="5 7" id="KW-0560">Oxidoreductase</keyword>
<evidence type="ECO:0000256" key="13">
    <source>
        <dbReference type="RuleBase" id="RU004175"/>
    </source>
</evidence>
<dbReference type="PRINTS" id="PR00083">
    <property type="entry name" value="HOLDHDRGNASE"/>
</dbReference>
<evidence type="ECO:0000256" key="9">
    <source>
        <dbReference type="PIRSR" id="PIRSR000099-1"/>
    </source>
</evidence>
<dbReference type="Gene3D" id="1.20.5.1300">
    <property type="match status" value="1"/>
</dbReference>
<comment type="similarity">
    <text evidence="1 7 8 13">Belongs to the histidinol dehydrogenase family.</text>
</comment>
<evidence type="ECO:0000256" key="11">
    <source>
        <dbReference type="PIRSR" id="PIRSR000099-3"/>
    </source>
</evidence>
<keyword evidence="7 8" id="KW-0520">NAD</keyword>